<protein>
    <recommendedName>
        <fullName evidence="1">tRNA (guanine-N(1)-)-methyltransferase C-terminal domain-containing protein</fullName>
    </recommendedName>
</protein>
<dbReference type="AlphaFoldDB" id="A0A0B5FIX0"/>
<evidence type="ECO:0000313" key="2">
    <source>
        <dbReference type="EMBL" id="AJF07308.1"/>
    </source>
</evidence>
<dbReference type="Gene3D" id="3.40.1280.10">
    <property type="match status" value="1"/>
</dbReference>
<sequence length="187" mass="20265">MNRPSVALALVHHPVLDRRGDVITTAVTNLDLHDLARTALTYGVERVYVVTPVAEQQRLAGRIIGHWSEGFGATYNPDRSQALKCLSVAETVEQALENFRSSVPGPVQPVLTAAGCRDGMSIAAARQLLRDESLFVIFGTGWGLAPEFFERGWATLEAIHGPGSSNHLPVRAAAAIILDRLLGDRDF</sequence>
<dbReference type="CDD" id="cd18085">
    <property type="entry name" value="TM1570-like"/>
    <property type="match status" value="1"/>
</dbReference>
<accession>A0A0B5FIX0</accession>
<dbReference type="STRING" id="483547.GSUB_13090"/>
<dbReference type="InterPro" id="IPR029026">
    <property type="entry name" value="tRNA_m1G_MTases_N"/>
</dbReference>
<feature type="domain" description="tRNA (guanine-N(1)-)-methyltransferase C-terminal" evidence="1">
    <location>
        <begin position="6"/>
        <end position="183"/>
    </location>
</feature>
<dbReference type="EMBL" id="CP010311">
    <property type="protein sequence ID" value="AJF07308.1"/>
    <property type="molecule type" value="Genomic_DNA"/>
</dbReference>
<evidence type="ECO:0000313" key="3">
    <source>
        <dbReference type="Proteomes" id="UP000035036"/>
    </source>
</evidence>
<name>A0A0B5FIX0_9BACT</name>
<reference evidence="2 3" key="1">
    <citation type="journal article" date="2015" name="Genome Announc.">
        <title>Genomes of Geoalkalibacter ferrihydriticus Z-0531T and Geoalkalibacter subterraneus Red1T, Two Haloalkaliphilic Metal-Reducing Deltaproteobacteria.</title>
        <authorList>
            <person name="Badalamenti J.P."/>
            <person name="Krajmalnik-Brown R."/>
            <person name="Torres C.I."/>
            <person name="Bond D.R."/>
        </authorList>
    </citation>
    <scope>NUCLEOTIDE SEQUENCE [LARGE SCALE GENOMIC DNA]</scope>
    <source>
        <strain evidence="2 3">Red1</strain>
    </source>
</reference>
<evidence type="ECO:0000259" key="1">
    <source>
        <dbReference type="Pfam" id="PF09936"/>
    </source>
</evidence>
<dbReference type="OrthoDB" id="9794931at2"/>
<dbReference type="HOGENOM" id="CLU_1414575_0_0_7"/>
<dbReference type="Pfam" id="PF09936">
    <property type="entry name" value="Methyltrn_RNA_4"/>
    <property type="match status" value="1"/>
</dbReference>
<gene>
    <name evidence="2" type="ORF">GSUB_13090</name>
</gene>
<dbReference type="InterPro" id="IPR019230">
    <property type="entry name" value="RNA_MeTrfase_C_dom"/>
</dbReference>
<organism evidence="2 3">
    <name type="scientific">Geoalkalibacter subterraneus</name>
    <dbReference type="NCBI Taxonomy" id="483547"/>
    <lineage>
        <taxon>Bacteria</taxon>
        <taxon>Pseudomonadati</taxon>
        <taxon>Thermodesulfobacteriota</taxon>
        <taxon>Desulfuromonadia</taxon>
        <taxon>Desulfuromonadales</taxon>
        <taxon>Geoalkalibacteraceae</taxon>
        <taxon>Geoalkalibacter</taxon>
    </lineage>
</organism>
<dbReference type="Proteomes" id="UP000035036">
    <property type="component" value="Chromosome"/>
</dbReference>
<proteinExistence type="predicted"/>
<keyword evidence="3" id="KW-1185">Reference proteome</keyword>
<dbReference type="RefSeq" id="WP_040201182.1">
    <property type="nucleotide sequence ID" value="NZ_CP010311.1"/>
</dbReference>
<dbReference type="KEGG" id="gsb:GSUB_13090"/>